<keyword evidence="3" id="KW-1185">Reference proteome</keyword>
<dbReference type="Proteomes" id="UP000261560">
    <property type="component" value="Unplaced"/>
</dbReference>
<feature type="region of interest" description="Disordered" evidence="1">
    <location>
        <begin position="199"/>
        <end position="235"/>
    </location>
</feature>
<dbReference type="PANTHER" id="PTHR14938:SF2">
    <property type="entry name" value="HCLS1-ASSOCIATED PROTEIN X-1"/>
    <property type="match status" value="1"/>
</dbReference>
<accession>A0A3B3BP11</accession>
<dbReference type="Ensembl" id="ENSOMET00000004811.1">
    <property type="protein sequence ID" value="ENSOMEP00000007029.1"/>
    <property type="gene ID" value="ENSOMEG00000008105.1"/>
</dbReference>
<dbReference type="InterPro" id="IPR017248">
    <property type="entry name" value="HAX-1"/>
</dbReference>
<dbReference type="STRING" id="30732.ENSOMEP00000007029"/>
<proteinExistence type="predicted"/>
<evidence type="ECO:0000313" key="2">
    <source>
        <dbReference type="Ensembl" id="ENSOMEP00000007029.1"/>
    </source>
</evidence>
<dbReference type="GO" id="GO:0043066">
    <property type="term" value="P:negative regulation of apoptotic process"/>
    <property type="evidence" value="ECO:0007669"/>
    <property type="project" value="InterPro"/>
</dbReference>
<dbReference type="GO" id="GO:0015629">
    <property type="term" value="C:actin cytoskeleton"/>
    <property type="evidence" value="ECO:0007669"/>
    <property type="project" value="TreeGrafter"/>
</dbReference>
<feature type="region of interest" description="Disordered" evidence="1">
    <location>
        <begin position="1"/>
        <end position="44"/>
    </location>
</feature>
<dbReference type="GO" id="GO:0016529">
    <property type="term" value="C:sarcoplasmic reticulum"/>
    <property type="evidence" value="ECO:0007669"/>
    <property type="project" value="TreeGrafter"/>
</dbReference>
<reference evidence="2" key="1">
    <citation type="submission" date="2025-08" db="UniProtKB">
        <authorList>
            <consortium name="Ensembl"/>
        </authorList>
    </citation>
    <scope>IDENTIFICATION</scope>
</reference>
<dbReference type="GO" id="GO:0005739">
    <property type="term" value="C:mitochondrion"/>
    <property type="evidence" value="ECO:0007669"/>
    <property type="project" value="TreeGrafter"/>
</dbReference>
<dbReference type="AlphaFoldDB" id="A0A3B3BP11"/>
<dbReference type="PaxDb" id="30732-ENSOMEP00000007029"/>
<dbReference type="GO" id="GO:0030833">
    <property type="term" value="P:regulation of actin filament polymerization"/>
    <property type="evidence" value="ECO:0007669"/>
    <property type="project" value="TreeGrafter"/>
</dbReference>
<evidence type="ECO:0000313" key="3">
    <source>
        <dbReference type="Proteomes" id="UP000261560"/>
    </source>
</evidence>
<dbReference type="GO" id="GO:0016324">
    <property type="term" value="C:apical plasma membrane"/>
    <property type="evidence" value="ECO:0007669"/>
    <property type="project" value="TreeGrafter"/>
</dbReference>
<reference evidence="2" key="2">
    <citation type="submission" date="2025-09" db="UniProtKB">
        <authorList>
            <consortium name="Ensembl"/>
        </authorList>
    </citation>
    <scope>IDENTIFICATION</scope>
</reference>
<evidence type="ECO:0000256" key="1">
    <source>
        <dbReference type="SAM" id="MobiDB-lite"/>
    </source>
</evidence>
<feature type="region of interest" description="Disordered" evidence="1">
    <location>
        <begin position="129"/>
        <end position="175"/>
    </location>
</feature>
<protein>
    <submittedName>
        <fullName evidence="2">Uncharacterized protein</fullName>
    </submittedName>
</protein>
<feature type="compositionally biased region" description="Basic and acidic residues" evidence="1">
    <location>
        <begin position="199"/>
        <end position="210"/>
    </location>
</feature>
<dbReference type="GO" id="GO:0030136">
    <property type="term" value="C:clathrin-coated vesicle"/>
    <property type="evidence" value="ECO:0007669"/>
    <property type="project" value="TreeGrafter"/>
</dbReference>
<name>A0A3B3BP11_ORYME</name>
<dbReference type="PANTHER" id="PTHR14938">
    <property type="entry name" value="HCLS1-ASSOCIATED PROTEIN X-1"/>
    <property type="match status" value="1"/>
</dbReference>
<organism evidence="2 3">
    <name type="scientific">Oryzias melastigma</name>
    <name type="common">Marine medaka</name>
    <dbReference type="NCBI Taxonomy" id="30732"/>
    <lineage>
        <taxon>Eukaryota</taxon>
        <taxon>Metazoa</taxon>
        <taxon>Chordata</taxon>
        <taxon>Craniata</taxon>
        <taxon>Vertebrata</taxon>
        <taxon>Euteleostomi</taxon>
        <taxon>Actinopterygii</taxon>
        <taxon>Neopterygii</taxon>
        <taxon>Teleostei</taxon>
        <taxon>Neoteleostei</taxon>
        <taxon>Acanthomorphata</taxon>
        <taxon>Ovalentaria</taxon>
        <taxon>Atherinomorphae</taxon>
        <taxon>Beloniformes</taxon>
        <taxon>Adrianichthyidae</taxon>
        <taxon>Oryziinae</taxon>
        <taxon>Oryzias</taxon>
    </lineage>
</organism>
<dbReference type="GeneTree" id="ENSGT00390000018324"/>
<sequence length="266" mass="29151">MSRSQVTALAAERAEIGQDVTTPARRRRADGAAEKRRGTPPGEEEALHHLEVLQQHVSLRLLRQAAHRVRDAQLDGALHRGRGGLHRRGGGSEEERLNQTEPLIHGGELQLQKIDGRRHAAVIVNNYYGRIRPPGRDSTSSFCSDPPDLDSAVSSGGLDQILAPPSDQKPAQPRTRSFFQSVVVSRVVRPDGTVEERRTVRDGHGHEETTVTRSGGPRREEEPEQTAPVLPGESPPISVLQQRLQTSLLFLLQVELTESAQNSGSS</sequence>